<feature type="region of interest" description="Disordered" evidence="1">
    <location>
        <begin position="43"/>
        <end position="94"/>
    </location>
</feature>
<dbReference type="EMBL" id="QSRB01000001">
    <property type="protein sequence ID" value="RGK88011.1"/>
    <property type="molecule type" value="Genomic_DNA"/>
</dbReference>
<organism evidence="2 3">
    <name type="scientific">Bacteroides uniformis</name>
    <dbReference type="NCBI Taxonomy" id="820"/>
    <lineage>
        <taxon>Bacteria</taxon>
        <taxon>Pseudomonadati</taxon>
        <taxon>Bacteroidota</taxon>
        <taxon>Bacteroidia</taxon>
        <taxon>Bacteroidales</taxon>
        <taxon>Bacteroidaceae</taxon>
        <taxon>Bacteroides</taxon>
    </lineage>
</organism>
<name>A0A3E4Q6D2_BACUN</name>
<reference evidence="2 3" key="1">
    <citation type="submission" date="2018-08" db="EMBL/GenBank/DDBJ databases">
        <title>A genome reference for cultivated species of the human gut microbiota.</title>
        <authorList>
            <person name="Zou Y."/>
            <person name="Xue W."/>
            <person name="Luo G."/>
        </authorList>
    </citation>
    <scope>NUCLEOTIDE SEQUENCE [LARGE SCALE GENOMIC DNA]</scope>
    <source>
        <strain evidence="2 3">TF09-22</strain>
    </source>
</reference>
<evidence type="ECO:0000313" key="3">
    <source>
        <dbReference type="Proteomes" id="UP000260874"/>
    </source>
</evidence>
<evidence type="ECO:0000256" key="1">
    <source>
        <dbReference type="SAM" id="MobiDB-lite"/>
    </source>
</evidence>
<dbReference type="Proteomes" id="UP000260874">
    <property type="component" value="Unassembled WGS sequence"/>
</dbReference>
<sequence length="94" mass="10690">MAKKDKVTVIVLESFQDKYDHKTQYPVGAELQVDQERADDLVSRKLAGIKEPEPAKKPETKAPEAPKAAKEEKAVEVPEQKETEQKDDQRTEEQ</sequence>
<evidence type="ECO:0000313" key="2">
    <source>
        <dbReference type="EMBL" id="RGK88011.1"/>
    </source>
</evidence>
<protein>
    <submittedName>
        <fullName evidence="2">Uncharacterized protein</fullName>
    </submittedName>
</protein>
<proteinExistence type="predicted"/>
<gene>
    <name evidence="2" type="ORF">DXC91_00070</name>
</gene>
<dbReference type="AlphaFoldDB" id="A0A3E4Q6D2"/>
<comment type="caution">
    <text evidence="2">The sequence shown here is derived from an EMBL/GenBank/DDBJ whole genome shotgun (WGS) entry which is preliminary data.</text>
</comment>
<accession>A0A3E4Q6D2</accession>
<dbReference type="RefSeq" id="WP_117703117.1">
    <property type="nucleotide sequence ID" value="NZ_CAXSSZ010000025.1"/>
</dbReference>